<dbReference type="EMBL" id="CAJVPZ010033895">
    <property type="protein sequence ID" value="CAG8745499.1"/>
    <property type="molecule type" value="Genomic_DNA"/>
</dbReference>
<evidence type="ECO:0000313" key="1">
    <source>
        <dbReference type="EMBL" id="CAG8745499.1"/>
    </source>
</evidence>
<accession>A0A9N9IQ72</accession>
<feature type="non-terminal residue" evidence="1">
    <location>
        <position position="1"/>
    </location>
</feature>
<comment type="caution">
    <text evidence="1">The sequence shown here is derived from an EMBL/GenBank/DDBJ whole genome shotgun (WGS) entry which is preliminary data.</text>
</comment>
<protein>
    <submittedName>
        <fullName evidence="1">3525_t:CDS:1</fullName>
    </submittedName>
</protein>
<gene>
    <name evidence="1" type="ORF">RFULGI_LOCUS13195</name>
</gene>
<dbReference type="AlphaFoldDB" id="A0A9N9IQ72"/>
<evidence type="ECO:0000313" key="2">
    <source>
        <dbReference type="Proteomes" id="UP000789396"/>
    </source>
</evidence>
<proteinExistence type="predicted"/>
<organism evidence="1 2">
    <name type="scientific">Racocetra fulgida</name>
    <dbReference type="NCBI Taxonomy" id="60492"/>
    <lineage>
        <taxon>Eukaryota</taxon>
        <taxon>Fungi</taxon>
        <taxon>Fungi incertae sedis</taxon>
        <taxon>Mucoromycota</taxon>
        <taxon>Glomeromycotina</taxon>
        <taxon>Glomeromycetes</taxon>
        <taxon>Diversisporales</taxon>
        <taxon>Gigasporaceae</taxon>
        <taxon>Racocetra</taxon>
    </lineage>
</organism>
<dbReference type="Proteomes" id="UP000789396">
    <property type="component" value="Unassembled WGS sequence"/>
</dbReference>
<sequence>LMDALNAEENANININTNAQVAPNNNNILKIRKTTTSKLQQQYTYKAEKGVDRSVPIELDYARSSS</sequence>
<reference evidence="1" key="1">
    <citation type="submission" date="2021-06" db="EMBL/GenBank/DDBJ databases">
        <authorList>
            <person name="Kallberg Y."/>
            <person name="Tangrot J."/>
            <person name="Rosling A."/>
        </authorList>
    </citation>
    <scope>NUCLEOTIDE SEQUENCE</scope>
    <source>
        <strain evidence="1">IN212</strain>
    </source>
</reference>
<name>A0A9N9IQ72_9GLOM</name>
<feature type="non-terminal residue" evidence="1">
    <location>
        <position position="66"/>
    </location>
</feature>
<keyword evidence="2" id="KW-1185">Reference proteome</keyword>